<gene>
    <name evidence="1" type="ORF">DFH07DRAFT_958290</name>
</gene>
<comment type="caution">
    <text evidence="1">The sequence shown here is derived from an EMBL/GenBank/DDBJ whole genome shotgun (WGS) entry which is preliminary data.</text>
</comment>
<dbReference type="Gene3D" id="3.40.970.10">
    <property type="entry name" value="Ribonuclease H1, N-terminal domain"/>
    <property type="match status" value="1"/>
</dbReference>
<protein>
    <submittedName>
        <fullName evidence="1">Uncharacterized protein</fullName>
    </submittedName>
</protein>
<keyword evidence="2" id="KW-1185">Reference proteome</keyword>
<organism evidence="1 2">
    <name type="scientific">Mycena maculata</name>
    <dbReference type="NCBI Taxonomy" id="230809"/>
    <lineage>
        <taxon>Eukaryota</taxon>
        <taxon>Fungi</taxon>
        <taxon>Dikarya</taxon>
        <taxon>Basidiomycota</taxon>
        <taxon>Agaricomycotina</taxon>
        <taxon>Agaricomycetes</taxon>
        <taxon>Agaricomycetidae</taxon>
        <taxon>Agaricales</taxon>
        <taxon>Marasmiineae</taxon>
        <taxon>Mycenaceae</taxon>
        <taxon>Mycena</taxon>
    </lineage>
</organism>
<dbReference type="EMBL" id="JARJLG010000055">
    <property type="protein sequence ID" value="KAJ7758444.1"/>
    <property type="molecule type" value="Genomic_DNA"/>
</dbReference>
<proteinExistence type="predicted"/>
<reference evidence="1" key="1">
    <citation type="submission" date="2023-03" db="EMBL/GenBank/DDBJ databases">
        <title>Massive genome expansion in bonnet fungi (Mycena s.s.) driven by repeated elements and novel gene families across ecological guilds.</title>
        <authorList>
            <consortium name="Lawrence Berkeley National Laboratory"/>
            <person name="Harder C.B."/>
            <person name="Miyauchi S."/>
            <person name="Viragh M."/>
            <person name="Kuo A."/>
            <person name="Thoen E."/>
            <person name="Andreopoulos B."/>
            <person name="Lu D."/>
            <person name="Skrede I."/>
            <person name="Drula E."/>
            <person name="Henrissat B."/>
            <person name="Morin E."/>
            <person name="Kohler A."/>
            <person name="Barry K."/>
            <person name="LaButti K."/>
            <person name="Morin E."/>
            <person name="Salamov A."/>
            <person name="Lipzen A."/>
            <person name="Mereny Z."/>
            <person name="Hegedus B."/>
            <person name="Baldrian P."/>
            <person name="Stursova M."/>
            <person name="Weitz H."/>
            <person name="Taylor A."/>
            <person name="Grigoriev I.V."/>
            <person name="Nagy L.G."/>
            <person name="Martin F."/>
            <person name="Kauserud H."/>
        </authorList>
    </citation>
    <scope>NUCLEOTIDE SEQUENCE</scope>
    <source>
        <strain evidence="1">CBHHK188m</strain>
    </source>
</reference>
<dbReference type="Proteomes" id="UP001215280">
    <property type="component" value="Unassembled WGS sequence"/>
</dbReference>
<accession>A0AAD7NEA4</accession>
<evidence type="ECO:0000313" key="2">
    <source>
        <dbReference type="Proteomes" id="UP001215280"/>
    </source>
</evidence>
<sequence length="151" mass="16193">MDNLHPPPTNASRAELEALLAQVDRLARTVSAASRLATDVRAQLSAVLGIGDGAPPIVWLAGTPQTPASLETAFPTGSGELWYVVIRGLEPGMYRTADELDFQTRGVPNQFGQKKTSRREALAFYSEHYHAEAPALGVQKWTEAPPSSPAA</sequence>
<name>A0AAD7NEA4_9AGAR</name>
<evidence type="ECO:0000313" key="1">
    <source>
        <dbReference type="EMBL" id="KAJ7758444.1"/>
    </source>
</evidence>
<dbReference type="AlphaFoldDB" id="A0AAD7NEA4"/>
<dbReference type="InterPro" id="IPR037056">
    <property type="entry name" value="RNase_H1_N_sf"/>
</dbReference>